<dbReference type="InterPro" id="IPR010255">
    <property type="entry name" value="Haem_peroxidase_sf"/>
</dbReference>
<dbReference type="GO" id="GO:0042744">
    <property type="term" value="P:hydrogen peroxide catabolic process"/>
    <property type="evidence" value="ECO:0007669"/>
    <property type="project" value="UniProtKB-KW"/>
</dbReference>
<evidence type="ECO:0000256" key="15">
    <source>
        <dbReference type="PIRSR" id="PIRSR600823-2"/>
    </source>
</evidence>
<dbReference type="EC" id="1.11.1.7" evidence="3 19"/>
<dbReference type="FunFam" id="1.10.420.10:FF:000010">
    <property type="entry name" value="Peroxidase"/>
    <property type="match status" value="1"/>
</dbReference>
<evidence type="ECO:0000256" key="5">
    <source>
        <dbReference type="ARBA" id="ARBA00022559"/>
    </source>
</evidence>
<dbReference type="InterPro" id="IPR002016">
    <property type="entry name" value="Haem_peroxidase"/>
</dbReference>
<dbReference type="GO" id="GO:0006979">
    <property type="term" value="P:response to oxidative stress"/>
    <property type="evidence" value="ECO:0007669"/>
    <property type="project" value="UniProtKB-UniRule"/>
</dbReference>
<evidence type="ECO:0000256" key="6">
    <source>
        <dbReference type="ARBA" id="ARBA00022617"/>
    </source>
</evidence>
<evidence type="ECO:0000259" key="20">
    <source>
        <dbReference type="PROSITE" id="PS50873"/>
    </source>
</evidence>
<keyword evidence="6 19" id="KW-0349">Heme</keyword>
<feature type="chain" id="PRO_5015021059" description="Peroxidase" evidence="19">
    <location>
        <begin position="29"/>
        <end position="334"/>
    </location>
</feature>
<feature type="domain" description="Plant heme peroxidase family profile" evidence="20">
    <location>
        <begin position="30"/>
        <end position="334"/>
    </location>
</feature>
<feature type="binding site" evidence="16">
    <location>
        <position position="90"/>
    </location>
    <ligand>
        <name>Ca(2+)</name>
        <dbReference type="ChEBI" id="CHEBI:29108"/>
        <label>1</label>
    </ligand>
</feature>
<feature type="binding site" evidence="16">
    <location>
        <position position="258"/>
    </location>
    <ligand>
        <name>Ca(2+)</name>
        <dbReference type="ChEBI" id="CHEBI:29108"/>
        <label>2</label>
    </ligand>
</feature>
<dbReference type="STRING" id="3476.A0A2P5CS60"/>
<keyword evidence="7 16" id="KW-0479">Metal-binding</keyword>
<feature type="disulfide bond" evidence="18">
    <location>
        <begin position="40"/>
        <end position="116"/>
    </location>
</feature>
<feature type="disulfide bond" evidence="18">
    <location>
        <begin position="73"/>
        <end position="78"/>
    </location>
</feature>
<dbReference type="PROSITE" id="PS50873">
    <property type="entry name" value="PEROXIDASE_4"/>
    <property type="match status" value="1"/>
</dbReference>
<dbReference type="SUPFAM" id="SSF48113">
    <property type="entry name" value="Heme-dependent peroxidases"/>
    <property type="match status" value="1"/>
</dbReference>
<evidence type="ECO:0000256" key="2">
    <source>
        <dbReference type="ARBA" id="ARBA00002322"/>
    </source>
</evidence>
<comment type="cofactor">
    <cofactor evidence="16 19">
        <name>heme b</name>
        <dbReference type="ChEBI" id="CHEBI:60344"/>
    </cofactor>
    <text evidence="16 19">Binds 1 heme b (iron(II)-protoporphyrin IX) group per subunit.</text>
</comment>
<evidence type="ECO:0000256" key="12">
    <source>
        <dbReference type="ARBA" id="ARBA00023157"/>
    </source>
</evidence>
<comment type="subcellular location">
    <subcellularLocation>
        <location evidence="19">Secreted</location>
    </subcellularLocation>
</comment>
<proteinExistence type="inferred from homology"/>
<feature type="disulfide bond" evidence="18">
    <location>
        <begin position="204"/>
        <end position="237"/>
    </location>
</feature>
<keyword evidence="5 19" id="KW-0575">Peroxidase</keyword>
<accession>A0A2P5CS60</accession>
<dbReference type="FunFam" id="1.10.520.10:FF:000001">
    <property type="entry name" value="Peroxidase"/>
    <property type="match status" value="1"/>
</dbReference>
<evidence type="ECO:0000313" key="22">
    <source>
        <dbReference type="Proteomes" id="UP000237105"/>
    </source>
</evidence>
<evidence type="ECO:0000256" key="11">
    <source>
        <dbReference type="ARBA" id="ARBA00023004"/>
    </source>
</evidence>
<dbReference type="GO" id="GO:0046872">
    <property type="term" value="F:metal ion binding"/>
    <property type="evidence" value="ECO:0007669"/>
    <property type="project" value="UniProtKB-UniRule"/>
</dbReference>
<evidence type="ECO:0000256" key="9">
    <source>
        <dbReference type="ARBA" id="ARBA00022837"/>
    </source>
</evidence>
<name>A0A2P5CS60_PARAD</name>
<dbReference type="GO" id="GO:0005576">
    <property type="term" value="C:extracellular region"/>
    <property type="evidence" value="ECO:0007669"/>
    <property type="project" value="UniProtKB-SubCell"/>
</dbReference>
<feature type="binding site" evidence="16">
    <location>
        <position position="77"/>
    </location>
    <ligand>
        <name>Ca(2+)</name>
        <dbReference type="ChEBI" id="CHEBI:29108"/>
        <label>1</label>
    </ligand>
</feature>
<evidence type="ECO:0000256" key="19">
    <source>
        <dbReference type="RuleBase" id="RU362060"/>
    </source>
</evidence>
<dbReference type="GO" id="GO:0020037">
    <property type="term" value="F:heme binding"/>
    <property type="evidence" value="ECO:0007669"/>
    <property type="project" value="UniProtKB-UniRule"/>
</dbReference>
<evidence type="ECO:0000256" key="4">
    <source>
        <dbReference type="ARBA" id="ARBA00022525"/>
    </source>
</evidence>
<dbReference type="Proteomes" id="UP000237105">
    <property type="component" value="Unassembled WGS sequence"/>
</dbReference>
<dbReference type="EMBL" id="JXTB01000100">
    <property type="protein sequence ID" value="PON63873.1"/>
    <property type="molecule type" value="Genomic_DNA"/>
</dbReference>
<feature type="binding site" evidence="16">
    <location>
        <position position="75"/>
    </location>
    <ligand>
        <name>Ca(2+)</name>
        <dbReference type="ChEBI" id="CHEBI:29108"/>
        <label>1</label>
    </ligand>
</feature>
<comment type="catalytic activity">
    <reaction evidence="1 19">
        <text>2 a phenolic donor + H2O2 = 2 a phenolic radical donor + 2 H2O</text>
        <dbReference type="Rhea" id="RHEA:56136"/>
        <dbReference type="ChEBI" id="CHEBI:15377"/>
        <dbReference type="ChEBI" id="CHEBI:16240"/>
        <dbReference type="ChEBI" id="CHEBI:139520"/>
        <dbReference type="ChEBI" id="CHEBI:139521"/>
        <dbReference type="EC" id="1.11.1.7"/>
    </reaction>
</comment>
<dbReference type="GO" id="GO:0050832">
    <property type="term" value="P:defense response to fungus"/>
    <property type="evidence" value="ECO:0007669"/>
    <property type="project" value="UniProtKB-ARBA"/>
</dbReference>
<keyword evidence="9 16" id="KW-0106">Calcium</keyword>
<evidence type="ECO:0000256" key="8">
    <source>
        <dbReference type="ARBA" id="ARBA00022729"/>
    </source>
</evidence>
<evidence type="ECO:0000256" key="1">
    <source>
        <dbReference type="ARBA" id="ARBA00000189"/>
    </source>
</evidence>
<organism evidence="21 22">
    <name type="scientific">Parasponia andersonii</name>
    <name type="common">Sponia andersonii</name>
    <dbReference type="NCBI Taxonomy" id="3476"/>
    <lineage>
        <taxon>Eukaryota</taxon>
        <taxon>Viridiplantae</taxon>
        <taxon>Streptophyta</taxon>
        <taxon>Embryophyta</taxon>
        <taxon>Tracheophyta</taxon>
        <taxon>Spermatophyta</taxon>
        <taxon>Magnoliopsida</taxon>
        <taxon>eudicotyledons</taxon>
        <taxon>Gunneridae</taxon>
        <taxon>Pentapetalae</taxon>
        <taxon>rosids</taxon>
        <taxon>fabids</taxon>
        <taxon>Rosales</taxon>
        <taxon>Cannabaceae</taxon>
        <taxon>Parasponia</taxon>
    </lineage>
</organism>
<comment type="cofactor">
    <cofactor evidence="16 19">
        <name>Ca(2+)</name>
        <dbReference type="ChEBI" id="CHEBI:29108"/>
    </cofactor>
    <text evidence="16 19">Binds 2 calcium ions per subunit.</text>
</comment>
<feature type="binding site" evidence="15">
    <location>
        <position position="163"/>
    </location>
    <ligand>
        <name>substrate</name>
    </ligand>
</feature>
<dbReference type="InterPro" id="IPR033905">
    <property type="entry name" value="Secretory_peroxidase"/>
</dbReference>
<feature type="site" description="Transition state stabilizer" evidence="17">
    <location>
        <position position="67"/>
    </location>
</feature>
<dbReference type="InterPro" id="IPR019794">
    <property type="entry name" value="Peroxidases_AS"/>
</dbReference>
<dbReference type="OrthoDB" id="2113341at2759"/>
<evidence type="ECO:0000256" key="14">
    <source>
        <dbReference type="PIRSR" id="PIRSR600823-1"/>
    </source>
</evidence>
<feature type="binding site" evidence="16">
    <location>
        <position position="250"/>
    </location>
    <ligand>
        <name>Ca(2+)</name>
        <dbReference type="ChEBI" id="CHEBI:29108"/>
        <label>2</label>
    </ligand>
</feature>
<keyword evidence="11 16" id="KW-0408">Iron</keyword>
<dbReference type="GO" id="GO:0140825">
    <property type="term" value="F:lactoperoxidase activity"/>
    <property type="evidence" value="ECO:0007669"/>
    <property type="project" value="UniProtKB-EC"/>
</dbReference>
<dbReference type="Pfam" id="PF00141">
    <property type="entry name" value="peroxidase"/>
    <property type="match status" value="1"/>
</dbReference>
<feature type="binding site" description="axial binding residue" evidence="16">
    <location>
        <position position="197"/>
    </location>
    <ligand>
        <name>heme b</name>
        <dbReference type="ChEBI" id="CHEBI:60344"/>
    </ligand>
    <ligandPart>
        <name>Fe</name>
        <dbReference type="ChEBI" id="CHEBI:18248"/>
    </ligandPart>
</feature>
<dbReference type="PROSITE" id="PS00436">
    <property type="entry name" value="PEROXIDASE_2"/>
    <property type="match status" value="1"/>
</dbReference>
<dbReference type="Gene3D" id="1.10.520.10">
    <property type="match status" value="1"/>
</dbReference>
<comment type="caution">
    <text evidence="21">The sequence shown here is derived from an EMBL/GenBank/DDBJ whole genome shotgun (WGS) entry which is preliminary data.</text>
</comment>
<feature type="binding site" evidence="16">
    <location>
        <position position="81"/>
    </location>
    <ligand>
        <name>Ca(2+)</name>
        <dbReference type="ChEBI" id="CHEBI:29108"/>
        <label>1</label>
    </ligand>
</feature>
<evidence type="ECO:0000313" key="21">
    <source>
        <dbReference type="EMBL" id="PON63873.1"/>
    </source>
</evidence>
<evidence type="ECO:0000256" key="18">
    <source>
        <dbReference type="PIRSR" id="PIRSR600823-5"/>
    </source>
</evidence>
<evidence type="ECO:0000256" key="7">
    <source>
        <dbReference type="ARBA" id="ARBA00022723"/>
    </source>
</evidence>
<keyword evidence="8 19" id="KW-0732">Signal</keyword>
<keyword evidence="10 19" id="KW-0560">Oxidoreductase</keyword>
<dbReference type="PRINTS" id="PR00461">
    <property type="entry name" value="PLPEROXIDASE"/>
</dbReference>
<dbReference type="CDD" id="cd00693">
    <property type="entry name" value="secretory_peroxidase"/>
    <property type="match status" value="1"/>
</dbReference>
<keyword evidence="12 18" id="KW-1015">Disulfide bond</keyword>
<dbReference type="InterPro" id="IPR000823">
    <property type="entry name" value="Peroxidase_pln"/>
</dbReference>
<feature type="active site" description="Proton acceptor" evidence="14">
    <location>
        <position position="71"/>
    </location>
</feature>
<keyword evidence="4 19" id="KW-0964">Secreted</keyword>
<dbReference type="PANTHER" id="PTHR31235">
    <property type="entry name" value="PEROXIDASE 25-RELATED"/>
    <property type="match status" value="1"/>
</dbReference>
<gene>
    <name evidence="21" type="ORF">PanWU01x14_128500</name>
</gene>
<feature type="binding site" evidence="16">
    <location>
        <position position="198"/>
    </location>
    <ligand>
        <name>Ca(2+)</name>
        <dbReference type="ChEBI" id="CHEBI:29108"/>
        <label>2</label>
    </ligand>
</feature>
<protein>
    <recommendedName>
        <fullName evidence="3 19">Peroxidase</fullName>
        <ecNumber evidence="3 19">1.11.1.7</ecNumber>
    </recommendedName>
</protein>
<keyword evidence="22" id="KW-1185">Reference proteome</keyword>
<evidence type="ECO:0000256" key="16">
    <source>
        <dbReference type="PIRSR" id="PIRSR600823-3"/>
    </source>
</evidence>
<feature type="disulfide bond" evidence="18">
    <location>
        <begin position="122"/>
        <end position="330"/>
    </location>
</feature>
<feature type="binding site" evidence="16">
    <location>
        <position position="72"/>
    </location>
    <ligand>
        <name>Ca(2+)</name>
        <dbReference type="ChEBI" id="CHEBI:29108"/>
        <label>1</label>
    </ligand>
</feature>
<dbReference type="AlphaFoldDB" id="A0A2P5CS60"/>
<keyword evidence="13 19" id="KW-0376">Hydrogen peroxide</keyword>
<evidence type="ECO:0000256" key="10">
    <source>
        <dbReference type="ARBA" id="ARBA00023002"/>
    </source>
</evidence>
<evidence type="ECO:0000256" key="3">
    <source>
        <dbReference type="ARBA" id="ARBA00012313"/>
    </source>
</evidence>
<reference evidence="22" key="1">
    <citation type="submission" date="2016-06" db="EMBL/GenBank/DDBJ databases">
        <title>Parallel loss of symbiosis genes in relatives of nitrogen-fixing non-legume Parasponia.</title>
        <authorList>
            <person name="Van Velzen R."/>
            <person name="Holmer R."/>
            <person name="Bu F."/>
            <person name="Rutten L."/>
            <person name="Van Zeijl A."/>
            <person name="Liu W."/>
            <person name="Santuari L."/>
            <person name="Cao Q."/>
            <person name="Sharma T."/>
            <person name="Shen D."/>
            <person name="Roswanjaya Y."/>
            <person name="Wardhani T."/>
            <person name="Kalhor M.S."/>
            <person name="Jansen J."/>
            <person name="Van den Hoogen J."/>
            <person name="Gungor B."/>
            <person name="Hartog M."/>
            <person name="Hontelez J."/>
            <person name="Verver J."/>
            <person name="Yang W.-C."/>
            <person name="Schijlen E."/>
            <person name="Repin R."/>
            <person name="Schilthuizen M."/>
            <person name="Schranz E."/>
            <person name="Heidstra R."/>
            <person name="Miyata K."/>
            <person name="Fedorova E."/>
            <person name="Kohlen W."/>
            <person name="Bisseling T."/>
            <person name="Smit S."/>
            <person name="Geurts R."/>
        </authorList>
    </citation>
    <scope>NUCLEOTIDE SEQUENCE [LARGE SCALE GENOMIC DNA]</scope>
    <source>
        <strain evidence="22">cv. WU1-14</strain>
    </source>
</reference>
<comment type="similarity">
    <text evidence="19">Belongs to the peroxidase family. Classical plant (class III) peroxidase subfamily.</text>
</comment>
<evidence type="ECO:0000256" key="13">
    <source>
        <dbReference type="ARBA" id="ARBA00023324"/>
    </source>
</evidence>
<comment type="function">
    <text evidence="2">Removal of H(2)O(2), oxidation of toxic reductants, biosynthesis and degradation of lignin, suberization, auxin catabolism, response to environmental stresses such as wounding, pathogen attack and oxidative stress. These functions might be dependent on each isozyme/isoform in each plant tissue.</text>
</comment>
<dbReference type="Gene3D" id="1.10.420.10">
    <property type="entry name" value="Peroxidase, domain 2"/>
    <property type="match status" value="1"/>
</dbReference>
<feature type="binding site" evidence="16">
    <location>
        <position position="79"/>
    </location>
    <ligand>
        <name>Ca(2+)</name>
        <dbReference type="ChEBI" id="CHEBI:29108"/>
        <label>1</label>
    </ligand>
</feature>
<sequence>MESRHCFHKTFIRVFLLLLGLVATVVHGQETKVGFYLTTCPKAESIVKSTVEAHFKTNPRIAPGILRMHFHDCFVQGCDGSILIDGTNTEKTAGPNSGIPGYNVIDDAKKQLEAACPRVVSCADIVALAARDSVVLTKGISWQVPTGRRDGRVSLSSDTNNLPGFTESIDSQIKKFAAKGLNTQDLVTLVASPTGGHTIGTTACQFFRYRLYNFTTTGTGADPSIDPAFVPQLRALCPQNGDAAKRVDLDTGSASNFDSTFFTNLRNGRGILESDQKLWTDPSTKALVQRYLGVRGLQSLNFNVEFGKSMVKMSNIGVKTGTQGEIRRVCTAIN</sequence>
<feature type="signal peptide" evidence="19">
    <location>
        <begin position="1"/>
        <end position="28"/>
    </location>
</feature>
<dbReference type="PRINTS" id="PR00458">
    <property type="entry name" value="PEROXIDASE"/>
</dbReference>
<evidence type="ECO:0000256" key="17">
    <source>
        <dbReference type="PIRSR" id="PIRSR600823-4"/>
    </source>
</evidence>